<dbReference type="Proteomes" id="UP001221142">
    <property type="component" value="Unassembled WGS sequence"/>
</dbReference>
<dbReference type="EMBL" id="JARKIF010000010">
    <property type="protein sequence ID" value="KAJ7628888.1"/>
    <property type="molecule type" value="Genomic_DNA"/>
</dbReference>
<evidence type="ECO:0000313" key="2">
    <source>
        <dbReference type="EMBL" id="KAJ7628888.1"/>
    </source>
</evidence>
<name>A0AAD7BSB3_9AGAR</name>
<proteinExistence type="predicted"/>
<protein>
    <submittedName>
        <fullName evidence="2">Uncharacterized protein</fullName>
    </submittedName>
</protein>
<keyword evidence="3" id="KW-1185">Reference proteome</keyword>
<organism evidence="2 3">
    <name type="scientific">Roridomyces roridus</name>
    <dbReference type="NCBI Taxonomy" id="1738132"/>
    <lineage>
        <taxon>Eukaryota</taxon>
        <taxon>Fungi</taxon>
        <taxon>Dikarya</taxon>
        <taxon>Basidiomycota</taxon>
        <taxon>Agaricomycotina</taxon>
        <taxon>Agaricomycetes</taxon>
        <taxon>Agaricomycetidae</taxon>
        <taxon>Agaricales</taxon>
        <taxon>Marasmiineae</taxon>
        <taxon>Mycenaceae</taxon>
        <taxon>Roridomyces</taxon>
    </lineage>
</organism>
<dbReference type="AlphaFoldDB" id="A0AAD7BSB3"/>
<gene>
    <name evidence="2" type="ORF">FB45DRAFT_1059557</name>
</gene>
<feature type="signal peptide" evidence="1">
    <location>
        <begin position="1"/>
        <end position="18"/>
    </location>
</feature>
<sequence length="122" mass="13037">MQFRSIIALISFAAAASATAVIYKPAQPQPSAAPPAYSCPDNNNYGHGRVNHLSDWPPHQGSLFGCTYNTGHGTGTHSCTYNSRSGACTSKDSRCPSEAYYGSDAGYKKRGATHAKRDNMSF</sequence>
<evidence type="ECO:0000313" key="3">
    <source>
        <dbReference type="Proteomes" id="UP001221142"/>
    </source>
</evidence>
<evidence type="ECO:0000256" key="1">
    <source>
        <dbReference type="SAM" id="SignalP"/>
    </source>
</evidence>
<accession>A0AAD7BSB3</accession>
<keyword evidence="1" id="KW-0732">Signal</keyword>
<comment type="caution">
    <text evidence="2">The sequence shown here is derived from an EMBL/GenBank/DDBJ whole genome shotgun (WGS) entry which is preliminary data.</text>
</comment>
<feature type="chain" id="PRO_5041924488" evidence="1">
    <location>
        <begin position="19"/>
        <end position="122"/>
    </location>
</feature>
<reference evidence="2" key="1">
    <citation type="submission" date="2023-03" db="EMBL/GenBank/DDBJ databases">
        <title>Massive genome expansion in bonnet fungi (Mycena s.s.) driven by repeated elements and novel gene families across ecological guilds.</title>
        <authorList>
            <consortium name="Lawrence Berkeley National Laboratory"/>
            <person name="Harder C.B."/>
            <person name="Miyauchi S."/>
            <person name="Viragh M."/>
            <person name="Kuo A."/>
            <person name="Thoen E."/>
            <person name="Andreopoulos B."/>
            <person name="Lu D."/>
            <person name="Skrede I."/>
            <person name="Drula E."/>
            <person name="Henrissat B."/>
            <person name="Morin E."/>
            <person name="Kohler A."/>
            <person name="Barry K."/>
            <person name="LaButti K."/>
            <person name="Morin E."/>
            <person name="Salamov A."/>
            <person name="Lipzen A."/>
            <person name="Mereny Z."/>
            <person name="Hegedus B."/>
            <person name="Baldrian P."/>
            <person name="Stursova M."/>
            <person name="Weitz H."/>
            <person name="Taylor A."/>
            <person name="Grigoriev I.V."/>
            <person name="Nagy L.G."/>
            <person name="Martin F."/>
            <person name="Kauserud H."/>
        </authorList>
    </citation>
    <scope>NUCLEOTIDE SEQUENCE</scope>
    <source>
        <strain evidence="2">9284</strain>
    </source>
</reference>